<reference evidence="2" key="1">
    <citation type="submission" date="2021-07" db="EMBL/GenBank/DDBJ databases">
        <authorList>
            <person name="Catto M.A."/>
            <person name="Jacobson A."/>
            <person name="Kennedy G."/>
            <person name="Labadie P."/>
            <person name="Hunt B.G."/>
            <person name="Srinivasan R."/>
        </authorList>
    </citation>
    <scope>NUCLEOTIDE SEQUENCE</scope>
    <source>
        <strain evidence="2">PL_HMW_Pooled</strain>
        <tissue evidence="2">Head</tissue>
    </source>
</reference>
<sequence length="173" mass="19600">MELPSVMESLRIEGQPEEDPKPAESDETPSSLPAPSTPTPSRTLRKRVYGITSMQQQMNATNESKKKTIKIDTERKVLDFYKNINKKWSVKHTNLETIFEEPKSASDGNVVTMSGAKVKRSILFNRRVTKTKQAKRKDKVKKFKLTKAKTLSAGKKKLTVEEVKLYLAESLDS</sequence>
<gene>
    <name evidence="2" type="ORF">KUF71_024053</name>
</gene>
<feature type="region of interest" description="Disordered" evidence="1">
    <location>
        <begin position="1"/>
        <end position="45"/>
    </location>
</feature>
<dbReference type="Proteomes" id="UP001219518">
    <property type="component" value="Unassembled WGS sequence"/>
</dbReference>
<comment type="caution">
    <text evidence="2">The sequence shown here is derived from an EMBL/GenBank/DDBJ whole genome shotgun (WGS) entry which is preliminary data.</text>
</comment>
<evidence type="ECO:0000313" key="2">
    <source>
        <dbReference type="EMBL" id="KAK3930696.1"/>
    </source>
</evidence>
<proteinExistence type="predicted"/>
<feature type="compositionally biased region" description="Low complexity" evidence="1">
    <location>
        <begin position="28"/>
        <end position="42"/>
    </location>
</feature>
<dbReference type="AlphaFoldDB" id="A0AAE1LS81"/>
<keyword evidence="3" id="KW-1185">Reference proteome</keyword>
<dbReference type="EMBL" id="JAHWGI010001412">
    <property type="protein sequence ID" value="KAK3930696.1"/>
    <property type="molecule type" value="Genomic_DNA"/>
</dbReference>
<reference evidence="2" key="2">
    <citation type="journal article" date="2023" name="BMC Genomics">
        <title>Pest status, molecular evolution, and epigenetic factors derived from the genome assembly of Frankliniella fusca, a thysanopteran phytovirus vector.</title>
        <authorList>
            <person name="Catto M.A."/>
            <person name="Labadie P.E."/>
            <person name="Jacobson A.L."/>
            <person name="Kennedy G.G."/>
            <person name="Srinivasan R."/>
            <person name="Hunt B.G."/>
        </authorList>
    </citation>
    <scope>NUCLEOTIDE SEQUENCE</scope>
    <source>
        <strain evidence="2">PL_HMW_Pooled</strain>
    </source>
</reference>
<protein>
    <submittedName>
        <fullName evidence="2">Protein tantalus</fullName>
    </submittedName>
</protein>
<name>A0AAE1LS81_9NEOP</name>
<accession>A0AAE1LS81</accession>
<evidence type="ECO:0000313" key="3">
    <source>
        <dbReference type="Proteomes" id="UP001219518"/>
    </source>
</evidence>
<evidence type="ECO:0000256" key="1">
    <source>
        <dbReference type="SAM" id="MobiDB-lite"/>
    </source>
</evidence>
<organism evidence="2 3">
    <name type="scientific">Frankliniella fusca</name>
    <dbReference type="NCBI Taxonomy" id="407009"/>
    <lineage>
        <taxon>Eukaryota</taxon>
        <taxon>Metazoa</taxon>
        <taxon>Ecdysozoa</taxon>
        <taxon>Arthropoda</taxon>
        <taxon>Hexapoda</taxon>
        <taxon>Insecta</taxon>
        <taxon>Pterygota</taxon>
        <taxon>Neoptera</taxon>
        <taxon>Paraneoptera</taxon>
        <taxon>Thysanoptera</taxon>
        <taxon>Terebrantia</taxon>
        <taxon>Thripoidea</taxon>
        <taxon>Thripidae</taxon>
        <taxon>Frankliniella</taxon>
    </lineage>
</organism>